<dbReference type="Pfam" id="PF13578">
    <property type="entry name" value="Methyltransf_24"/>
    <property type="match status" value="1"/>
</dbReference>
<gene>
    <name evidence="1" type="ORF">SCABRO_01346</name>
</gene>
<dbReference type="SUPFAM" id="SSF53335">
    <property type="entry name" value="S-adenosyl-L-methionine-dependent methyltransferases"/>
    <property type="match status" value="1"/>
</dbReference>
<dbReference type="Gene3D" id="3.40.50.150">
    <property type="entry name" value="Vaccinia Virus protein VP39"/>
    <property type="match status" value="1"/>
</dbReference>
<accession>A0A0B0EIT4</accession>
<dbReference type="EMBL" id="JRYO01000085">
    <property type="protein sequence ID" value="KHE92957.1"/>
    <property type="molecule type" value="Genomic_DNA"/>
</dbReference>
<dbReference type="AlphaFoldDB" id="A0A0B0EIT4"/>
<dbReference type="GO" id="GO:0008171">
    <property type="term" value="F:O-methyltransferase activity"/>
    <property type="evidence" value="ECO:0007669"/>
    <property type="project" value="InterPro"/>
</dbReference>
<reference evidence="1 2" key="1">
    <citation type="submission" date="2014-10" db="EMBL/GenBank/DDBJ databases">
        <title>Draft genome of anammox bacterium scalindua brodae, obtained using differential coverage binning of sequence data from two enrichment reactors.</title>
        <authorList>
            <person name="Speth D.R."/>
            <person name="Russ L."/>
            <person name="Kartal B."/>
            <person name="Op den Camp H.J."/>
            <person name="Dutilh B.E."/>
            <person name="Jetten M.S."/>
        </authorList>
    </citation>
    <scope>NUCLEOTIDE SEQUENCE [LARGE SCALE GENOMIC DNA]</scope>
    <source>
        <strain evidence="1">RU1</strain>
    </source>
</reference>
<evidence type="ECO:0008006" key="3">
    <source>
        <dbReference type="Google" id="ProtNLM"/>
    </source>
</evidence>
<evidence type="ECO:0000313" key="2">
    <source>
        <dbReference type="Proteomes" id="UP000030652"/>
    </source>
</evidence>
<dbReference type="InterPro" id="IPR029063">
    <property type="entry name" value="SAM-dependent_MTases_sf"/>
</dbReference>
<protein>
    <recommendedName>
        <fullName evidence="3">O-methyltransferase</fullName>
    </recommendedName>
</protein>
<dbReference type="GO" id="GO:0032259">
    <property type="term" value="P:methylation"/>
    <property type="evidence" value="ECO:0007669"/>
    <property type="project" value="UniProtKB-KW"/>
</dbReference>
<dbReference type="Proteomes" id="UP000030652">
    <property type="component" value="Unassembled WGS sequence"/>
</dbReference>
<comment type="caution">
    <text evidence="1">The sequence shown here is derived from an EMBL/GenBank/DDBJ whole genome shotgun (WGS) entry which is preliminary data.</text>
</comment>
<sequence>MMIPLQDIMNDAREYDISAFTHPGGSSLNEDSCKFLGALIRRCRLKTVLEFGSGFSSIIIANEIKHSKDHLLVSIENYQYYSQAAQQYFINYGIKANVRFNTFPLRPRLYHRQMLLSYAIPPAFWSNFNKFDLVLIDAPQHDFGRESVFYEAFQRLKVGGIAVVDDSNREFMEMIYAKKWKQLFGDAIEMTLLKNIGTGLNVIVKLEETPMGRNFSKYNILTSYLRSARNFYRVLMYNNVH</sequence>
<proteinExistence type="predicted"/>
<organism evidence="1 2">
    <name type="scientific">Candidatus Scalindua brodae</name>
    <dbReference type="NCBI Taxonomy" id="237368"/>
    <lineage>
        <taxon>Bacteria</taxon>
        <taxon>Pseudomonadati</taxon>
        <taxon>Planctomycetota</taxon>
        <taxon>Candidatus Brocadiia</taxon>
        <taxon>Candidatus Brocadiales</taxon>
        <taxon>Candidatus Scalinduaceae</taxon>
        <taxon>Candidatus Scalindua</taxon>
    </lineage>
</organism>
<evidence type="ECO:0000313" key="1">
    <source>
        <dbReference type="EMBL" id="KHE92957.1"/>
    </source>
</evidence>
<name>A0A0B0EIT4_9BACT</name>